<accession>A0A7I8JGG5</accession>
<feature type="transmembrane region" description="Helical" evidence="5">
    <location>
        <begin position="454"/>
        <end position="475"/>
    </location>
</feature>
<reference evidence="7 8" key="1">
    <citation type="submission" date="2019-12" db="EMBL/GenBank/DDBJ databases">
        <authorList>
            <person name="Scholz U."/>
            <person name="Mascher M."/>
            <person name="Fiebig A."/>
        </authorList>
    </citation>
    <scope>NUCLEOTIDE SEQUENCE</scope>
</reference>
<keyword evidence="5" id="KW-1133">Transmembrane helix</keyword>
<comment type="similarity">
    <text evidence="2">Belongs to the NET family.</text>
</comment>
<feature type="compositionally biased region" description="Low complexity" evidence="4">
    <location>
        <begin position="159"/>
        <end position="171"/>
    </location>
</feature>
<dbReference type="EMBL" id="CACRZD030000012">
    <property type="protein sequence ID" value="CAA6669230.1"/>
    <property type="molecule type" value="Genomic_DNA"/>
</dbReference>
<dbReference type="AlphaFoldDB" id="A0A7I8JGG5"/>
<dbReference type="Pfam" id="PF07765">
    <property type="entry name" value="KIP1"/>
    <property type="match status" value="1"/>
</dbReference>
<evidence type="ECO:0000256" key="4">
    <source>
        <dbReference type="SAM" id="MobiDB-lite"/>
    </source>
</evidence>
<gene>
    <name evidence="7" type="ORF">SI7747_12015625</name>
</gene>
<evidence type="ECO:0000256" key="3">
    <source>
        <dbReference type="SAM" id="Coils"/>
    </source>
</evidence>
<feature type="coiled-coil region" evidence="3">
    <location>
        <begin position="275"/>
        <end position="395"/>
    </location>
</feature>
<proteinExistence type="inferred from homology"/>
<dbReference type="Proteomes" id="UP001189122">
    <property type="component" value="Unassembled WGS sequence"/>
</dbReference>
<evidence type="ECO:0000256" key="2">
    <source>
        <dbReference type="ARBA" id="ARBA00038006"/>
    </source>
</evidence>
<dbReference type="InterPro" id="IPR051861">
    <property type="entry name" value="NET_actin-binding_domain"/>
</dbReference>
<feature type="transmembrane region" description="Helical" evidence="5">
    <location>
        <begin position="481"/>
        <end position="502"/>
    </location>
</feature>
<keyword evidence="8" id="KW-1185">Reference proteome</keyword>
<evidence type="ECO:0000259" key="6">
    <source>
        <dbReference type="PROSITE" id="PS51774"/>
    </source>
</evidence>
<dbReference type="PANTHER" id="PTHR32258">
    <property type="entry name" value="PROTEIN NETWORKED 4A"/>
    <property type="match status" value="1"/>
</dbReference>
<evidence type="ECO:0000256" key="1">
    <source>
        <dbReference type="ARBA" id="ARBA00023054"/>
    </source>
</evidence>
<dbReference type="InterPro" id="IPR011684">
    <property type="entry name" value="NAB"/>
</dbReference>
<protein>
    <recommendedName>
        <fullName evidence="6">NAB domain-containing protein</fullName>
    </recommendedName>
</protein>
<feature type="region of interest" description="Disordered" evidence="4">
    <location>
        <begin position="98"/>
        <end position="186"/>
    </location>
</feature>
<evidence type="ECO:0000313" key="8">
    <source>
        <dbReference type="Proteomes" id="UP001189122"/>
    </source>
</evidence>
<name>A0A7I8JGG5_SPIIN</name>
<feature type="domain" description="NAB" evidence="6">
    <location>
        <begin position="10"/>
        <end position="90"/>
    </location>
</feature>
<dbReference type="PANTHER" id="PTHR32258:SF3">
    <property type="entry name" value="PROTEIN NETWORKED 4A"/>
    <property type="match status" value="1"/>
</dbReference>
<keyword evidence="5" id="KW-0812">Transmembrane</keyword>
<sequence>MKRMVSRKSHSWWWDGHINPKNSKWMVENLEEMDRHVKEMLKLIEEEGDSFAKKAEMFYQRRPELVSHVEDLYRMYRALAERYDHLTGELRKNIPSRLQSLGSAGSSDTGSEPPSPSRSPLEETPDQTFPQAHINSRTGGLNLFLGSGGESDSIKNIRSPTSSSSESGSYSESEDAAQETDAEDRLSQRIAELEAKLLHSEEKLRSSHGPLLFRVSELETELAAANEELQSARETIRQLQQRTSLEIEKNSALEAAHSATVEQLNSVASTRDQTLRALEMEIAVLREQSSQEKARLEAAIAGQEMSMEELRASVEGFTRERSLLESKIRERDQAIEESSASMASLSEALASLRVKLSSSEEEGRKRLEEEAGRAAQGLLERVEVLEREVENQRAMISDGAEKKREAIRQLCFSSSTTEMATTSSARPCWIIAAHRPCYPPELLSLSLSLSTGGIFFLLLLLLSLWSGCCAAAKAGCGYERLLVFSLPVDCLPVFILFLVFLGERGARLRNEREAKLEVNSLSLSLQAKAACGYECVLVFSLPVDYLSCLAGKGK</sequence>
<organism evidence="7">
    <name type="scientific">Spirodela intermedia</name>
    <name type="common">Intermediate duckweed</name>
    <dbReference type="NCBI Taxonomy" id="51605"/>
    <lineage>
        <taxon>Eukaryota</taxon>
        <taxon>Viridiplantae</taxon>
        <taxon>Streptophyta</taxon>
        <taxon>Embryophyta</taxon>
        <taxon>Tracheophyta</taxon>
        <taxon>Spermatophyta</taxon>
        <taxon>Magnoliopsida</taxon>
        <taxon>Liliopsida</taxon>
        <taxon>Araceae</taxon>
        <taxon>Lemnoideae</taxon>
        <taxon>Spirodela</taxon>
    </lineage>
</organism>
<evidence type="ECO:0000256" key="5">
    <source>
        <dbReference type="SAM" id="Phobius"/>
    </source>
</evidence>
<dbReference type="GO" id="GO:0005774">
    <property type="term" value="C:vacuolar membrane"/>
    <property type="evidence" value="ECO:0007669"/>
    <property type="project" value="TreeGrafter"/>
</dbReference>
<feature type="compositionally biased region" description="Acidic residues" evidence="4">
    <location>
        <begin position="172"/>
        <end position="182"/>
    </location>
</feature>
<keyword evidence="5" id="KW-0472">Membrane</keyword>
<feature type="compositionally biased region" description="Polar residues" evidence="4">
    <location>
        <begin position="126"/>
        <end position="139"/>
    </location>
</feature>
<dbReference type="GO" id="GO:0003779">
    <property type="term" value="F:actin binding"/>
    <property type="evidence" value="ECO:0007669"/>
    <property type="project" value="InterPro"/>
</dbReference>
<evidence type="ECO:0000313" key="7">
    <source>
        <dbReference type="EMBL" id="CAA2629987.1"/>
    </source>
</evidence>
<keyword evidence="1 3" id="KW-0175">Coiled coil</keyword>
<dbReference type="PROSITE" id="PS51774">
    <property type="entry name" value="NAB"/>
    <property type="match status" value="1"/>
</dbReference>
<feature type="compositionally biased region" description="Polar residues" evidence="4">
    <location>
        <begin position="98"/>
        <end position="110"/>
    </location>
</feature>
<dbReference type="EMBL" id="LR743599">
    <property type="protein sequence ID" value="CAA2629987.1"/>
    <property type="molecule type" value="Genomic_DNA"/>
</dbReference>